<comment type="caution">
    <text evidence="2">The sequence shown here is derived from an EMBL/GenBank/DDBJ whole genome shotgun (WGS) entry which is preliminary data.</text>
</comment>
<proteinExistence type="predicted"/>
<feature type="compositionally biased region" description="Low complexity" evidence="1">
    <location>
        <begin position="47"/>
        <end position="61"/>
    </location>
</feature>
<dbReference type="AlphaFoldDB" id="A0A401YQG0"/>
<feature type="compositionally biased region" description="Polar residues" evidence="1">
    <location>
        <begin position="62"/>
        <end position="77"/>
    </location>
</feature>
<evidence type="ECO:0000256" key="1">
    <source>
        <dbReference type="SAM" id="MobiDB-lite"/>
    </source>
</evidence>
<reference evidence="2 3" key="1">
    <citation type="submission" date="2018-12" db="EMBL/GenBank/DDBJ databases">
        <title>Draft genome sequence of Embleya hyalina NBRC 13850T.</title>
        <authorList>
            <person name="Komaki H."/>
            <person name="Hosoyama A."/>
            <person name="Kimura A."/>
            <person name="Ichikawa N."/>
            <person name="Tamura T."/>
        </authorList>
    </citation>
    <scope>NUCLEOTIDE SEQUENCE [LARGE SCALE GENOMIC DNA]</scope>
    <source>
        <strain evidence="2 3">NBRC 13850</strain>
    </source>
</reference>
<evidence type="ECO:0000313" key="2">
    <source>
        <dbReference type="EMBL" id="GCD96823.1"/>
    </source>
</evidence>
<feature type="compositionally biased region" description="Basic and acidic residues" evidence="1">
    <location>
        <begin position="24"/>
        <end position="37"/>
    </location>
</feature>
<organism evidence="2 3">
    <name type="scientific">Embleya hyalina</name>
    <dbReference type="NCBI Taxonomy" id="516124"/>
    <lineage>
        <taxon>Bacteria</taxon>
        <taxon>Bacillati</taxon>
        <taxon>Actinomycetota</taxon>
        <taxon>Actinomycetes</taxon>
        <taxon>Kitasatosporales</taxon>
        <taxon>Streptomycetaceae</taxon>
        <taxon>Embleya</taxon>
    </lineage>
</organism>
<gene>
    <name evidence="2" type="ORF">EHYA_04510</name>
</gene>
<keyword evidence="3" id="KW-1185">Reference proteome</keyword>
<dbReference type="Proteomes" id="UP000286931">
    <property type="component" value="Unassembled WGS sequence"/>
</dbReference>
<accession>A0A401YQG0</accession>
<dbReference type="EMBL" id="BIFH01000022">
    <property type="protein sequence ID" value="GCD96823.1"/>
    <property type="molecule type" value="Genomic_DNA"/>
</dbReference>
<name>A0A401YQG0_9ACTN</name>
<feature type="region of interest" description="Disordered" evidence="1">
    <location>
        <begin position="17"/>
        <end position="79"/>
    </location>
</feature>
<evidence type="ECO:0000313" key="3">
    <source>
        <dbReference type="Proteomes" id="UP000286931"/>
    </source>
</evidence>
<sequence>MVAASVAVLSVLASGCGSGGDGGKVADRSHETAEEAHSPTAAERSDASVASPADAPPSSRSLEPSSGASSGDTTLTKAGTRLKLGESAVVEVTSGTKKGLVRIKPITIEKGSIQDLVQSGFTLKEEQKSAVPYYVRVSYTNVSDSDLSYTGPEAALQAVDDHKQRTSPAILFGKLEKCPTSTFAAFTKNVAHEDCRTFLLPASTSLDAIAYPMPDFKSAPIEWRR</sequence>
<protein>
    <submittedName>
        <fullName evidence="2">Uncharacterized protein</fullName>
    </submittedName>
</protein>